<dbReference type="PROSITE" id="PS51419">
    <property type="entry name" value="RAB"/>
    <property type="match status" value="1"/>
</dbReference>
<keyword evidence="4" id="KW-0488">Methylation</keyword>
<keyword evidence="13" id="KW-1185">Reference proteome</keyword>
<dbReference type="GO" id="GO:0090338">
    <property type="term" value="P:positive regulation of formin-nucleated actin cable assembly"/>
    <property type="evidence" value="ECO:0007669"/>
    <property type="project" value="EnsemblFungi"/>
</dbReference>
<comment type="subcellular location">
    <subcellularLocation>
        <location evidence="1">Cell membrane</location>
        <topology evidence="1">Lipid-anchor</topology>
        <orientation evidence="1">Cytoplasmic side</orientation>
    </subcellularLocation>
</comment>
<dbReference type="InParanoid" id="G8ZZB2"/>
<feature type="region of interest" description="Disordered" evidence="11">
    <location>
        <begin position="268"/>
        <end position="289"/>
    </location>
</feature>
<dbReference type="GO" id="GO:0005935">
    <property type="term" value="C:cellular bud neck"/>
    <property type="evidence" value="ECO:0007669"/>
    <property type="project" value="EnsemblFungi"/>
</dbReference>
<dbReference type="SMART" id="SM00174">
    <property type="entry name" value="RHO"/>
    <property type="match status" value="1"/>
</dbReference>
<keyword evidence="6" id="KW-0342">GTP-binding</keyword>
<dbReference type="SMART" id="SM00176">
    <property type="entry name" value="RAN"/>
    <property type="match status" value="1"/>
</dbReference>
<keyword evidence="5" id="KW-0547">Nucleotide-binding</keyword>
<evidence type="ECO:0000256" key="5">
    <source>
        <dbReference type="ARBA" id="ARBA00022741"/>
    </source>
</evidence>
<dbReference type="InterPro" id="IPR001806">
    <property type="entry name" value="Small_GTPase"/>
</dbReference>
<dbReference type="HOGENOM" id="CLU_041217_21_1_1"/>
<dbReference type="Pfam" id="PF00071">
    <property type="entry name" value="Ras"/>
    <property type="match status" value="1"/>
</dbReference>
<protein>
    <recommendedName>
        <fullName evidence="10">GTP-binding protein RHO4</fullName>
    </recommendedName>
</protein>
<dbReference type="PANTHER" id="PTHR24072">
    <property type="entry name" value="RHO FAMILY GTPASE"/>
    <property type="match status" value="1"/>
</dbReference>
<dbReference type="GO" id="GO:0000131">
    <property type="term" value="C:incipient cellular bud site"/>
    <property type="evidence" value="ECO:0007669"/>
    <property type="project" value="EnsemblFungi"/>
</dbReference>
<proteinExistence type="inferred from homology"/>
<feature type="compositionally biased region" description="Basic and acidic residues" evidence="11">
    <location>
        <begin position="15"/>
        <end position="25"/>
    </location>
</feature>
<evidence type="ECO:0000256" key="6">
    <source>
        <dbReference type="ARBA" id="ARBA00023134"/>
    </source>
</evidence>
<comment type="similarity">
    <text evidence="2">Belongs to the small GTPase superfamily. Rho family.</text>
</comment>
<dbReference type="SUPFAM" id="SSF52540">
    <property type="entry name" value="P-loop containing nucleoside triphosphate hydrolases"/>
    <property type="match status" value="1"/>
</dbReference>
<sequence length="289" mass="32297">MRADDAVGLVSSSEQRSELSSDLTREESAFTAPYDVSSSTLEEKSVQRLPTAFARTLSSIPSYAQARKGNKAPDSHLKFVVVGDGGVGKTCLLISYVQRQFPTDYVPTVFENYVTKIEGPRNMIIELALWDTAGQEEYNRLRPLSYSEVDILMVCYSIDNKTSLQNVQDLWIPEVKHFCPDVPIMLIGLKSDLYARENIDDLVDPRRAESLAKSLGAFVHVQCSAKLRSDIDAVFNVALTTGLRDVLAEQKDVPQLLKNPFKKKPALNRTKETNKTKKKKASRFSCTVL</sequence>
<dbReference type="Gene3D" id="3.40.50.300">
    <property type="entry name" value="P-loop containing nucleotide triphosphate hydrolases"/>
    <property type="match status" value="1"/>
</dbReference>
<dbReference type="GO" id="GO:0005525">
    <property type="term" value="F:GTP binding"/>
    <property type="evidence" value="ECO:0007669"/>
    <property type="project" value="UniProtKB-KW"/>
</dbReference>
<dbReference type="InterPro" id="IPR003578">
    <property type="entry name" value="Small_GTPase_Rho"/>
</dbReference>
<evidence type="ECO:0000256" key="2">
    <source>
        <dbReference type="ARBA" id="ARBA00010142"/>
    </source>
</evidence>
<evidence type="ECO:0000256" key="10">
    <source>
        <dbReference type="ARBA" id="ARBA00067969"/>
    </source>
</evidence>
<keyword evidence="3" id="KW-1003">Cell membrane</keyword>
<dbReference type="Proteomes" id="UP000005627">
    <property type="component" value="Chromosome 8"/>
</dbReference>
<dbReference type="GO" id="GO:0007264">
    <property type="term" value="P:small GTPase-mediated signal transduction"/>
    <property type="evidence" value="ECO:0007669"/>
    <property type="project" value="InterPro"/>
</dbReference>
<organism evidence="12 13">
    <name type="scientific">Torulaspora delbrueckii</name>
    <name type="common">Yeast</name>
    <name type="synonym">Candida colliculosa</name>
    <dbReference type="NCBI Taxonomy" id="4950"/>
    <lineage>
        <taxon>Eukaryota</taxon>
        <taxon>Fungi</taxon>
        <taxon>Dikarya</taxon>
        <taxon>Ascomycota</taxon>
        <taxon>Saccharomycotina</taxon>
        <taxon>Saccharomycetes</taxon>
        <taxon>Saccharomycetales</taxon>
        <taxon>Saccharomycetaceae</taxon>
        <taxon>Torulaspora</taxon>
    </lineage>
</organism>
<dbReference type="GO" id="GO:0005886">
    <property type="term" value="C:plasma membrane"/>
    <property type="evidence" value="ECO:0007669"/>
    <property type="project" value="UniProtKB-SubCell"/>
</dbReference>
<dbReference type="GeneID" id="11500962"/>
<name>G8ZZB2_TORDE</name>
<dbReference type="GO" id="GO:0003924">
    <property type="term" value="F:GTPase activity"/>
    <property type="evidence" value="ECO:0007669"/>
    <property type="project" value="EnsemblFungi"/>
</dbReference>
<keyword evidence="7" id="KW-0472">Membrane</keyword>
<evidence type="ECO:0000256" key="8">
    <source>
        <dbReference type="ARBA" id="ARBA00023288"/>
    </source>
</evidence>
<accession>G8ZZB2</accession>
<dbReference type="AlphaFoldDB" id="G8ZZB2"/>
<keyword evidence="8" id="KW-0449">Lipoprotein</keyword>
<dbReference type="OrthoDB" id="4031310at2759"/>
<evidence type="ECO:0000313" key="12">
    <source>
        <dbReference type="EMBL" id="CCE93956.1"/>
    </source>
</evidence>
<dbReference type="GO" id="GO:0030011">
    <property type="term" value="P:maintenance of cell polarity"/>
    <property type="evidence" value="ECO:0007669"/>
    <property type="project" value="EnsemblFungi"/>
</dbReference>
<dbReference type="FunFam" id="3.40.50.300:FF:000983">
    <property type="entry name" value="Rho family GTPase"/>
    <property type="match status" value="1"/>
</dbReference>
<dbReference type="NCBIfam" id="TIGR00231">
    <property type="entry name" value="small_GTP"/>
    <property type="match status" value="1"/>
</dbReference>
<evidence type="ECO:0000256" key="4">
    <source>
        <dbReference type="ARBA" id="ARBA00022481"/>
    </source>
</evidence>
<dbReference type="InterPro" id="IPR027417">
    <property type="entry name" value="P-loop_NTPase"/>
</dbReference>
<evidence type="ECO:0000256" key="3">
    <source>
        <dbReference type="ARBA" id="ARBA00022475"/>
    </source>
</evidence>
<dbReference type="STRING" id="1076872.G8ZZB2"/>
<dbReference type="KEGG" id="tdl:TDEL_0H00970"/>
<evidence type="ECO:0000256" key="7">
    <source>
        <dbReference type="ARBA" id="ARBA00023136"/>
    </source>
</evidence>
<evidence type="ECO:0000256" key="9">
    <source>
        <dbReference type="ARBA" id="ARBA00023289"/>
    </source>
</evidence>
<gene>
    <name evidence="12" type="primary">TDEL0H00970</name>
    <name evidence="12" type="ORF">TDEL_0H00970</name>
</gene>
<dbReference type="PROSITE" id="PS51420">
    <property type="entry name" value="RHO"/>
    <property type="match status" value="1"/>
</dbReference>
<dbReference type="RefSeq" id="XP_003683167.1">
    <property type="nucleotide sequence ID" value="XM_003683119.1"/>
</dbReference>
<evidence type="ECO:0000256" key="1">
    <source>
        <dbReference type="ARBA" id="ARBA00004342"/>
    </source>
</evidence>
<dbReference type="FunCoup" id="G8ZZB2">
    <property type="interactions" value="161"/>
</dbReference>
<dbReference type="PROSITE" id="PS51421">
    <property type="entry name" value="RAS"/>
    <property type="match status" value="1"/>
</dbReference>
<keyword evidence="9" id="KW-0636">Prenylation</keyword>
<dbReference type="eggNOG" id="KOG0393">
    <property type="taxonomic scope" value="Eukaryota"/>
</dbReference>
<evidence type="ECO:0000313" key="13">
    <source>
        <dbReference type="Proteomes" id="UP000005627"/>
    </source>
</evidence>
<dbReference type="SMART" id="SM00173">
    <property type="entry name" value="RAS"/>
    <property type="match status" value="1"/>
</dbReference>
<feature type="region of interest" description="Disordered" evidence="11">
    <location>
        <begin position="1"/>
        <end position="25"/>
    </location>
</feature>
<reference evidence="12 13" key="1">
    <citation type="journal article" date="2011" name="Proc. Natl. Acad. Sci. U.S.A.">
        <title>Evolutionary erosion of yeast sex chromosomes by mating-type switching accidents.</title>
        <authorList>
            <person name="Gordon J.L."/>
            <person name="Armisen D."/>
            <person name="Proux-Wera E."/>
            <person name="Oheigeartaigh S.S."/>
            <person name="Byrne K.P."/>
            <person name="Wolfe K.H."/>
        </authorList>
    </citation>
    <scope>NUCLEOTIDE SEQUENCE [LARGE SCALE GENOMIC DNA]</scope>
    <source>
        <strain evidence="13">ATCC 10662 / CBS 1146 / NBRC 0425 / NCYC 2629 / NRRL Y-866</strain>
    </source>
</reference>
<dbReference type="PRINTS" id="PR00449">
    <property type="entry name" value="RASTRNSFRMNG"/>
</dbReference>
<evidence type="ECO:0000256" key="11">
    <source>
        <dbReference type="SAM" id="MobiDB-lite"/>
    </source>
</evidence>
<dbReference type="SMART" id="SM00175">
    <property type="entry name" value="RAB"/>
    <property type="match status" value="1"/>
</dbReference>
<dbReference type="EMBL" id="HE616749">
    <property type="protein sequence ID" value="CCE93956.1"/>
    <property type="molecule type" value="Genomic_DNA"/>
</dbReference>
<dbReference type="InterPro" id="IPR005225">
    <property type="entry name" value="Small_GTP-bd"/>
</dbReference>